<evidence type="ECO:0000256" key="1">
    <source>
        <dbReference type="ARBA" id="ARBA00007951"/>
    </source>
</evidence>
<evidence type="ECO:0000259" key="7">
    <source>
        <dbReference type="PROSITE" id="PS50022"/>
    </source>
</evidence>
<organism evidence="8 9">
    <name type="scientific">Bacteroides luti</name>
    <dbReference type="NCBI Taxonomy" id="1297750"/>
    <lineage>
        <taxon>Bacteria</taxon>
        <taxon>Pseudomonadati</taxon>
        <taxon>Bacteroidota</taxon>
        <taxon>Bacteroidia</taxon>
        <taxon>Bacteroidales</taxon>
        <taxon>Bacteroidaceae</taxon>
        <taxon>Bacteroides</taxon>
    </lineage>
</organism>
<dbReference type="FunFam" id="3.20.20.80:FF:000052">
    <property type="entry name" value="Putative alpha-L-fucosidase 1"/>
    <property type="match status" value="1"/>
</dbReference>
<dbReference type="PROSITE" id="PS50022">
    <property type="entry name" value="FA58C_3"/>
    <property type="match status" value="2"/>
</dbReference>
<protein>
    <recommendedName>
        <fullName evidence="2">alpha-L-fucosidase</fullName>
        <ecNumber evidence="2">3.2.1.51</ecNumber>
    </recommendedName>
</protein>
<sequence>MKKLVLAGMMGLFTCLPSQLLKAQPAPCGPVPDQRQLKWQEMEMYAFIHFSMNTFTDMEWGYGDKDPKLFNPTQLDCRQWARICKEAGFKGIILTTKHHDGFCLWPSKYTNYSVKASPWKNGKGDVIAELRKACDEYGLKLGLYLSPWDRNSAVYGSPDYITYFRNQLKEILTNYGDIFEMWFDGANGGTGYYGGANEQRTIDRKTYYDWPNTYKLVYSLQPNIMLFSDAGPDCRWCGTEEGWVGETNWSTLRRDEVWPGWPLYEQLRNGHEDGNYWVPAEVNTSIRPGWFYHASEDSKVKTPQQLVELYYNSIGRNGNMILNLPVDRRGLVNEIDEKSLLEFARIIRKELANDLAKGKMVTASNVREKSKSYAARNVVDGDNKTYWATDDGVTNATLTLDFKKNTTFNRVLLREYIALGQRVKAFTVDAYQNGSWKEVAKATTIGNKRILRIPSTTASKIRIHITDSKACPLISTLSVYNAPVEAQSNNSEKGKLNITKNWKILNGDATASAAIDGNPATVYIQQSNLPHELIIDLQKDAQISEFTYTPDKKVGAKGVIFNYKFSVSADGKNWETVSEGEFSNIKNNPIPQTKYFQKKKVRFVKLTALSNTDGTQEAGYAEIEVK</sequence>
<dbReference type="AlphaFoldDB" id="A0A1M5FWX9"/>
<comment type="similarity">
    <text evidence="1">Belongs to the glycosyl hydrolase 29 family.</text>
</comment>
<dbReference type="SMART" id="SM00812">
    <property type="entry name" value="Alpha_L_fucos"/>
    <property type="match status" value="1"/>
</dbReference>
<keyword evidence="9" id="KW-1185">Reference proteome</keyword>
<dbReference type="Gene3D" id="3.20.20.80">
    <property type="entry name" value="Glycosidases"/>
    <property type="match status" value="1"/>
</dbReference>
<dbReference type="OrthoDB" id="1389336at2"/>
<dbReference type="Proteomes" id="UP000184509">
    <property type="component" value="Unassembled WGS sequence"/>
</dbReference>
<keyword evidence="3 6" id="KW-0732">Signal</keyword>
<dbReference type="STRING" id="1297750.SAMN05444405_11835"/>
<evidence type="ECO:0000256" key="5">
    <source>
        <dbReference type="ARBA" id="ARBA00023295"/>
    </source>
</evidence>
<gene>
    <name evidence="8" type="ORF">SAMN05444405_11835</name>
</gene>
<dbReference type="EMBL" id="FQTV01000018">
    <property type="protein sequence ID" value="SHF96045.1"/>
    <property type="molecule type" value="Genomic_DNA"/>
</dbReference>
<dbReference type="GO" id="GO:0016139">
    <property type="term" value="P:glycoside catabolic process"/>
    <property type="evidence" value="ECO:0007669"/>
    <property type="project" value="TreeGrafter"/>
</dbReference>
<dbReference type="PANTHER" id="PTHR10030">
    <property type="entry name" value="ALPHA-L-FUCOSIDASE"/>
    <property type="match status" value="1"/>
</dbReference>
<evidence type="ECO:0000313" key="9">
    <source>
        <dbReference type="Proteomes" id="UP000184509"/>
    </source>
</evidence>
<reference evidence="8 9" key="1">
    <citation type="submission" date="2016-11" db="EMBL/GenBank/DDBJ databases">
        <authorList>
            <person name="Jaros S."/>
            <person name="Januszkiewicz K."/>
            <person name="Wedrychowicz H."/>
        </authorList>
    </citation>
    <scope>NUCLEOTIDE SEQUENCE [LARGE SCALE GENOMIC DNA]</scope>
    <source>
        <strain evidence="8 9">DSM 26991</strain>
    </source>
</reference>
<dbReference type="InterPro" id="IPR017853">
    <property type="entry name" value="GH"/>
</dbReference>
<accession>A0A1M5FWX9</accession>
<keyword evidence="4" id="KW-0378">Hydrolase</keyword>
<dbReference type="InterPro" id="IPR008979">
    <property type="entry name" value="Galactose-bd-like_sf"/>
</dbReference>
<dbReference type="InterPro" id="IPR057739">
    <property type="entry name" value="Glyco_hydro_29_N"/>
</dbReference>
<dbReference type="EC" id="3.2.1.51" evidence="2"/>
<feature type="domain" description="F5/8 type C" evidence="7">
    <location>
        <begin position="344"/>
        <end position="464"/>
    </location>
</feature>
<name>A0A1M5FWX9_9BACE</name>
<evidence type="ECO:0000256" key="3">
    <source>
        <dbReference type="ARBA" id="ARBA00022729"/>
    </source>
</evidence>
<dbReference type="RefSeq" id="WP_083547717.1">
    <property type="nucleotide sequence ID" value="NZ_FQTV01000018.1"/>
</dbReference>
<feature type="chain" id="PRO_5012928762" description="alpha-L-fucosidase" evidence="6">
    <location>
        <begin position="24"/>
        <end position="626"/>
    </location>
</feature>
<dbReference type="GO" id="GO:0004560">
    <property type="term" value="F:alpha-L-fucosidase activity"/>
    <property type="evidence" value="ECO:0007669"/>
    <property type="project" value="InterPro"/>
</dbReference>
<dbReference type="SUPFAM" id="SSF51445">
    <property type="entry name" value="(Trans)glycosidases"/>
    <property type="match status" value="1"/>
</dbReference>
<proteinExistence type="inferred from homology"/>
<dbReference type="InterPro" id="IPR000421">
    <property type="entry name" value="FA58C"/>
</dbReference>
<dbReference type="PANTHER" id="PTHR10030:SF37">
    <property type="entry name" value="ALPHA-L-FUCOSIDASE-RELATED"/>
    <property type="match status" value="1"/>
</dbReference>
<dbReference type="InterPro" id="IPR000933">
    <property type="entry name" value="Glyco_hydro_29"/>
</dbReference>
<feature type="domain" description="F5/8 type C" evidence="7">
    <location>
        <begin position="471"/>
        <end position="626"/>
    </location>
</feature>
<evidence type="ECO:0000313" key="8">
    <source>
        <dbReference type="EMBL" id="SHF96045.1"/>
    </source>
</evidence>
<evidence type="ECO:0000256" key="4">
    <source>
        <dbReference type="ARBA" id="ARBA00022801"/>
    </source>
</evidence>
<feature type="signal peptide" evidence="6">
    <location>
        <begin position="1"/>
        <end position="23"/>
    </location>
</feature>
<dbReference type="GO" id="GO:0006004">
    <property type="term" value="P:fucose metabolic process"/>
    <property type="evidence" value="ECO:0007669"/>
    <property type="project" value="TreeGrafter"/>
</dbReference>
<dbReference type="Gene3D" id="2.60.120.260">
    <property type="entry name" value="Galactose-binding domain-like"/>
    <property type="match status" value="2"/>
</dbReference>
<dbReference type="GO" id="GO:0005764">
    <property type="term" value="C:lysosome"/>
    <property type="evidence" value="ECO:0007669"/>
    <property type="project" value="TreeGrafter"/>
</dbReference>
<keyword evidence="5" id="KW-0326">Glycosidase</keyword>
<evidence type="ECO:0000256" key="6">
    <source>
        <dbReference type="SAM" id="SignalP"/>
    </source>
</evidence>
<evidence type="ECO:0000256" key="2">
    <source>
        <dbReference type="ARBA" id="ARBA00012662"/>
    </source>
</evidence>
<dbReference type="Pfam" id="PF00754">
    <property type="entry name" value="F5_F8_type_C"/>
    <property type="match status" value="2"/>
</dbReference>
<dbReference type="Pfam" id="PF01120">
    <property type="entry name" value="Alpha_L_fucos"/>
    <property type="match status" value="1"/>
</dbReference>
<dbReference type="SUPFAM" id="SSF49785">
    <property type="entry name" value="Galactose-binding domain-like"/>
    <property type="match status" value="2"/>
</dbReference>